<dbReference type="Proteomes" id="UP001234989">
    <property type="component" value="Chromosome 8"/>
</dbReference>
<dbReference type="PANTHER" id="PTHR11439">
    <property type="entry name" value="GAG-POL-RELATED RETROTRANSPOSON"/>
    <property type="match status" value="1"/>
</dbReference>
<reference evidence="2" key="1">
    <citation type="submission" date="2023-08" db="EMBL/GenBank/DDBJ databases">
        <title>A de novo genome assembly of Solanum verrucosum Schlechtendal, a Mexican diploid species geographically isolated from the other diploid A-genome species in potato relatives.</title>
        <authorList>
            <person name="Hosaka K."/>
        </authorList>
    </citation>
    <scope>NUCLEOTIDE SEQUENCE</scope>
    <source>
        <tissue evidence="2">Young leaves</tissue>
    </source>
</reference>
<evidence type="ECO:0000313" key="2">
    <source>
        <dbReference type="EMBL" id="WMV42299.1"/>
    </source>
</evidence>
<sequence length="221" mass="25339">MDLPPGIMQEHTYRNKVCRLKKALYGLKQSPRAWFGRFTIAMTLVGYKQSNYDHTLLIKHNEGKNPTEDHMEVVYRILRYLKSAPGKGLLFLKNEKTVIEGYTDADWAGDLLTRKSTSGYLTFVEGILSRGEVRSKRGPMNLFCDNKVAIQIAQNPVQHDRTKHVEIDRHFITDKLDQKIIHFPFVKSESQLADVLTKVVSGKVFHEMIGKLGMTYIYAPP</sequence>
<accession>A0AAF0UB20</accession>
<name>A0AAF0UB20_SOLVR</name>
<gene>
    <name evidence="2" type="ORF">MTR67_035684</name>
</gene>
<dbReference type="CDD" id="cd09272">
    <property type="entry name" value="RNase_HI_RT_Ty1"/>
    <property type="match status" value="1"/>
</dbReference>
<protein>
    <recommendedName>
        <fullName evidence="1">Reverse transcriptase Ty1/copia-type domain-containing protein</fullName>
    </recommendedName>
</protein>
<proteinExistence type="predicted"/>
<evidence type="ECO:0000259" key="1">
    <source>
        <dbReference type="Pfam" id="PF07727"/>
    </source>
</evidence>
<keyword evidence="3" id="KW-1185">Reference proteome</keyword>
<dbReference type="Pfam" id="PF07727">
    <property type="entry name" value="RVT_2"/>
    <property type="match status" value="1"/>
</dbReference>
<dbReference type="PANTHER" id="PTHR11439:SF467">
    <property type="entry name" value="INTEGRASE CATALYTIC DOMAIN-CONTAINING PROTEIN"/>
    <property type="match status" value="1"/>
</dbReference>
<organism evidence="2 3">
    <name type="scientific">Solanum verrucosum</name>
    <dbReference type="NCBI Taxonomy" id="315347"/>
    <lineage>
        <taxon>Eukaryota</taxon>
        <taxon>Viridiplantae</taxon>
        <taxon>Streptophyta</taxon>
        <taxon>Embryophyta</taxon>
        <taxon>Tracheophyta</taxon>
        <taxon>Spermatophyta</taxon>
        <taxon>Magnoliopsida</taxon>
        <taxon>eudicotyledons</taxon>
        <taxon>Gunneridae</taxon>
        <taxon>Pentapetalae</taxon>
        <taxon>asterids</taxon>
        <taxon>lamiids</taxon>
        <taxon>Solanales</taxon>
        <taxon>Solanaceae</taxon>
        <taxon>Solanoideae</taxon>
        <taxon>Solaneae</taxon>
        <taxon>Solanum</taxon>
    </lineage>
</organism>
<feature type="domain" description="Reverse transcriptase Ty1/copia-type" evidence="1">
    <location>
        <begin position="3"/>
        <end position="61"/>
    </location>
</feature>
<evidence type="ECO:0000313" key="3">
    <source>
        <dbReference type="Proteomes" id="UP001234989"/>
    </source>
</evidence>
<dbReference type="InterPro" id="IPR013103">
    <property type="entry name" value="RVT_2"/>
</dbReference>
<dbReference type="EMBL" id="CP133619">
    <property type="protein sequence ID" value="WMV42299.1"/>
    <property type="molecule type" value="Genomic_DNA"/>
</dbReference>
<dbReference type="AlphaFoldDB" id="A0AAF0UB20"/>